<keyword evidence="4" id="KW-0804">Transcription</keyword>
<dbReference type="PROSITE" id="PS50045">
    <property type="entry name" value="SIGMA54_INTERACT_4"/>
    <property type="match status" value="1"/>
</dbReference>
<evidence type="ECO:0000256" key="2">
    <source>
        <dbReference type="ARBA" id="ARBA00022840"/>
    </source>
</evidence>
<dbReference type="GO" id="GO:0006355">
    <property type="term" value="P:regulation of DNA-templated transcription"/>
    <property type="evidence" value="ECO:0007669"/>
    <property type="project" value="InterPro"/>
</dbReference>
<accession>B8GME2</accession>
<dbReference type="Proteomes" id="UP000002383">
    <property type="component" value="Chromosome"/>
</dbReference>
<organism evidence="6 7">
    <name type="scientific">Thioalkalivibrio sulfidiphilus (strain HL-EbGR7)</name>
    <dbReference type="NCBI Taxonomy" id="396588"/>
    <lineage>
        <taxon>Bacteria</taxon>
        <taxon>Pseudomonadati</taxon>
        <taxon>Pseudomonadota</taxon>
        <taxon>Gammaproteobacteria</taxon>
        <taxon>Chromatiales</taxon>
        <taxon>Ectothiorhodospiraceae</taxon>
        <taxon>Thioalkalivibrio</taxon>
    </lineage>
</organism>
<dbReference type="InterPro" id="IPR003593">
    <property type="entry name" value="AAA+_ATPase"/>
</dbReference>
<keyword evidence="2" id="KW-0067">ATP-binding</keyword>
<dbReference type="InterPro" id="IPR025944">
    <property type="entry name" value="Sigma_54_int_dom_CS"/>
</dbReference>
<dbReference type="Pfam" id="PF08448">
    <property type="entry name" value="PAS_4"/>
    <property type="match status" value="1"/>
</dbReference>
<evidence type="ECO:0000256" key="4">
    <source>
        <dbReference type="ARBA" id="ARBA00023163"/>
    </source>
</evidence>
<evidence type="ECO:0000313" key="6">
    <source>
        <dbReference type="EMBL" id="ACL71774.1"/>
    </source>
</evidence>
<name>B8GME2_THISH</name>
<dbReference type="OrthoDB" id="9804019at2"/>
<dbReference type="Pfam" id="PF02954">
    <property type="entry name" value="HTH_8"/>
    <property type="match status" value="1"/>
</dbReference>
<dbReference type="Gene3D" id="1.10.10.60">
    <property type="entry name" value="Homeodomain-like"/>
    <property type="match status" value="1"/>
</dbReference>
<dbReference type="SMART" id="SM00382">
    <property type="entry name" value="AAA"/>
    <property type="match status" value="1"/>
</dbReference>
<dbReference type="InterPro" id="IPR002197">
    <property type="entry name" value="HTH_Fis"/>
</dbReference>
<dbReference type="AlphaFoldDB" id="B8GME2"/>
<dbReference type="EMBL" id="CP001339">
    <property type="protein sequence ID" value="ACL71774.1"/>
    <property type="molecule type" value="Genomic_DNA"/>
</dbReference>
<evidence type="ECO:0000256" key="1">
    <source>
        <dbReference type="ARBA" id="ARBA00022741"/>
    </source>
</evidence>
<dbReference type="STRING" id="396588.Tgr7_0682"/>
<dbReference type="PROSITE" id="PS00675">
    <property type="entry name" value="SIGMA54_INTERACT_1"/>
    <property type="match status" value="1"/>
</dbReference>
<keyword evidence="3" id="KW-0805">Transcription regulation</keyword>
<dbReference type="Pfam" id="PF25601">
    <property type="entry name" value="AAA_lid_14"/>
    <property type="match status" value="1"/>
</dbReference>
<dbReference type="InterPro" id="IPR027417">
    <property type="entry name" value="P-loop_NTPase"/>
</dbReference>
<dbReference type="PANTHER" id="PTHR32071">
    <property type="entry name" value="TRANSCRIPTIONAL REGULATORY PROTEIN"/>
    <property type="match status" value="1"/>
</dbReference>
<dbReference type="GO" id="GO:0043565">
    <property type="term" value="F:sequence-specific DNA binding"/>
    <property type="evidence" value="ECO:0007669"/>
    <property type="project" value="InterPro"/>
</dbReference>
<protein>
    <submittedName>
        <fullName evidence="6">Sigma54 specific transcriptional regulator, Fis family</fullName>
    </submittedName>
</protein>
<dbReference type="SUPFAM" id="SSF46689">
    <property type="entry name" value="Homeodomain-like"/>
    <property type="match status" value="1"/>
</dbReference>
<dbReference type="InterPro" id="IPR009057">
    <property type="entry name" value="Homeodomain-like_sf"/>
</dbReference>
<dbReference type="InterPro" id="IPR058031">
    <property type="entry name" value="AAA_lid_NorR"/>
</dbReference>
<proteinExistence type="predicted"/>
<dbReference type="SUPFAM" id="SSF55785">
    <property type="entry name" value="PYP-like sensor domain (PAS domain)"/>
    <property type="match status" value="1"/>
</dbReference>
<dbReference type="Gene3D" id="1.10.8.60">
    <property type="match status" value="1"/>
</dbReference>
<dbReference type="Gene3D" id="3.40.50.300">
    <property type="entry name" value="P-loop containing nucleotide triphosphate hydrolases"/>
    <property type="match status" value="1"/>
</dbReference>
<dbReference type="KEGG" id="tgr:Tgr7_0682"/>
<dbReference type="Gene3D" id="3.30.450.20">
    <property type="entry name" value="PAS domain"/>
    <property type="match status" value="1"/>
</dbReference>
<dbReference type="InterPro" id="IPR035965">
    <property type="entry name" value="PAS-like_dom_sf"/>
</dbReference>
<dbReference type="InterPro" id="IPR002078">
    <property type="entry name" value="Sigma_54_int"/>
</dbReference>
<dbReference type="GO" id="GO:0005524">
    <property type="term" value="F:ATP binding"/>
    <property type="evidence" value="ECO:0007669"/>
    <property type="project" value="UniProtKB-KW"/>
</dbReference>
<dbReference type="eggNOG" id="COG3829">
    <property type="taxonomic scope" value="Bacteria"/>
</dbReference>
<dbReference type="HOGENOM" id="CLU_000445_8_10_6"/>
<dbReference type="InterPro" id="IPR025662">
    <property type="entry name" value="Sigma_54_int_dom_ATP-bd_1"/>
</dbReference>
<dbReference type="FunFam" id="3.40.50.300:FF:000006">
    <property type="entry name" value="DNA-binding transcriptional regulator NtrC"/>
    <property type="match status" value="1"/>
</dbReference>
<dbReference type="PROSITE" id="PS00688">
    <property type="entry name" value="SIGMA54_INTERACT_3"/>
    <property type="match status" value="1"/>
</dbReference>
<dbReference type="InterPro" id="IPR013656">
    <property type="entry name" value="PAS_4"/>
</dbReference>
<gene>
    <name evidence="6" type="ordered locus">Tgr7_0682</name>
</gene>
<evidence type="ECO:0000256" key="3">
    <source>
        <dbReference type="ARBA" id="ARBA00023015"/>
    </source>
</evidence>
<dbReference type="RefSeq" id="WP_012637262.1">
    <property type="nucleotide sequence ID" value="NC_011901.1"/>
</dbReference>
<sequence>MASPASPSPELLGLLDSHDEPAVLLDPDYHILAANVAYRRVYGEVGRGHKCFQVSHGYTVPCDQAGESCPLKGSLETGQAQRVLHLHQTPRGEEHVDVETRPIPGADGHVRYVLETMRQSKVASARPSAEKLVGRSSAFNHMLGLVQRVAPSEAAVLLLGETGTGKELVAQALHELSPRHTGPFVAVECAGLTDTLFESELFGHERGAFTGATSLKVGLVEAARGGTLFLDELGDIPLGMQVKLLRLLETGTFRRVGGIEPQKADFRLVCATHRDLEALVRAGEFREDLYYRISVFPIHLPTLRERREDLSLLAEALLARIPSARDKRLGRDALAMLRDYPFPGNIRELRNLLERASLLADDREIEARHLALGPHQTRQENLCPESGEIIPLDDLEGRYLRQVSARYRGERRELARLLGVSERTLYRKLEGLREGRDHGQD</sequence>
<evidence type="ECO:0000313" key="7">
    <source>
        <dbReference type="Proteomes" id="UP000002383"/>
    </source>
</evidence>
<dbReference type="Pfam" id="PF00158">
    <property type="entry name" value="Sigma54_activat"/>
    <property type="match status" value="1"/>
</dbReference>
<evidence type="ECO:0000259" key="5">
    <source>
        <dbReference type="PROSITE" id="PS50045"/>
    </source>
</evidence>
<keyword evidence="7" id="KW-1185">Reference proteome</keyword>
<keyword evidence="1" id="KW-0547">Nucleotide-binding</keyword>
<dbReference type="CDD" id="cd00009">
    <property type="entry name" value="AAA"/>
    <property type="match status" value="1"/>
</dbReference>
<reference evidence="6 7" key="1">
    <citation type="journal article" date="2011" name="Stand. Genomic Sci.">
        <title>Complete genome sequence of 'Thioalkalivibrio sulfidophilus' HL-EbGr7.</title>
        <authorList>
            <person name="Muyzer G."/>
            <person name="Sorokin D.Y."/>
            <person name="Mavromatis K."/>
            <person name="Lapidus A."/>
            <person name="Clum A."/>
            <person name="Ivanova N."/>
            <person name="Pati A."/>
            <person name="d'Haeseleer P."/>
            <person name="Woyke T."/>
            <person name="Kyrpides N.C."/>
        </authorList>
    </citation>
    <scope>NUCLEOTIDE SEQUENCE [LARGE SCALE GENOMIC DNA]</scope>
    <source>
        <strain evidence="6 7">HL-EbGR7</strain>
    </source>
</reference>
<feature type="domain" description="Sigma-54 factor interaction" evidence="5">
    <location>
        <begin position="132"/>
        <end position="358"/>
    </location>
</feature>
<dbReference type="SUPFAM" id="SSF52540">
    <property type="entry name" value="P-loop containing nucleoside triphosphate hydrolases"/>
    <property type="match status" value="1"/>
</dbReference>